<proteinExistence type="predicted"/>
<accession>A0AA86N9F6</accession>
<reference evidence="2 3" key="2">
    <citation type="submission" date="2024-07" db="EMBL/GenBank/DDBJ databases">
        <authorList>
            <person name="Akdeniz Z."/>
        </authorList>
    </citation>
    <scope>NUCLEOTIDE SEQUENCE [LARGE SCALE GENOMIC DNA]</scope>
</reference>
<evidence type="ECO:0000313" key="1">
    <source>
        <dbReference type="EMBL" id="CAI9915532.1"/>
    </source>
</evidence>
<dbReference type="EMBL" id="CAXDID020000119">
    <property type="protein sequence ID" value="CAL6031116.1"/>
    <property type="molecule type" value="Genomic_DNA"/>
</dbReference>
<protein>
    <submittedName>
        <fullName evidence="1">Uncharacterized protein</fullName>
    </submittedName>
</protein>
<reference evidence="1" key="1">
    <citation type="submission" date="2023-06" db="EMBL/GenBank/DDBJ databases">
        <authorList>
            <person name="Kurt Z."/>
        </authorList>
    </citation>
    <scope>NUCLEOTIDE SEQUENCE</scope>
</reference>
<gene>
    <name evidence="1" type="ORF">HINF_LOCUS3177</name>
    <name evidence="2" type="ORF">HINF_LOCUS33847</name>
</gene>
<dbReference type="Proteomes" id="UP001642409">
    <property type="component" value="Unassembled WGS sequence"/>
</dbReference>
<organism evidence="1">
    <name type="scientific">Hexamita inflata</name>
    <dbReference type="NCBI Taxonomy" id="28002"/>
    <lineage>
        <taxon>Eukaryota</taxon>
        <taxon>Metamonada</taxon>
        <taxon>Diplomonadida</taxon>
        <taxon>Hexamitidae</taxon>
        <taxon>Hexamitinae</taxon>
        <taxon>Hexamita</taxon>
    </lineage>
</organism>
<name>A0AA86N9F6_9EUKA</name>
<evidence type="ECO:0000313" key="3">
    <source>
        <dbReference type="Proteomes" id="UP001642409"/>
    </source>
</evidence>
<evidence type="ECO:0000313" key="2">
    <source>
        <dbReference type="EMBL" id="CAL6031116.1"/>
    </source>
</evidence>
<sequence>MQCDIAILQSELIFQASGYSTAGVLYESSLNITITNTSLQSRFNSSHSSCVVLNINQQLLQLSLTNVNLSSYQSSGVSSLLATSIQQSTNIMINSVNVCSNQQTLTESLLSYLQLSQQIISACVTICQGNARFAYGLCLEQIKHADIIATNNTIACSDPFQFNGEICECKYGFILNVSSCVDIIGMIEKIDKQSSSVNKDILSLIEQSIISNYSQLENYMIYNISLLDSNIKNIIDTVSQNVSMNLQYLEQQIISNYSKADNNLLLNTSILDKRIFDNVTDISQNLSSNINTLDTRIGNNVTMLSNNLRINSSNLESYIVTNYSQLDLSIYSNITTLEGKMIGNVSSIYTNIQQNSTNLELYIKSNFTLADNNLQSNVSALTATNQQLKAQLDGLMYLTYTTESELLFTCDLAQYTFKQFNVQSITNTVNTANFTNGFVFEQPLSNAFINVLSIDSAFTLFKNQKQFTNMKISLNTITFTSGTILTFATQVHIQQMSIISVDSTQLSVNSGEQFNIIQSSSTSCLINNLLLNLTFSQTSLGGINLVHNQQANMSIKGYQIFGNYYSSQCVSLGAQIAQASYISISAVIINPSVFTVGNQSSFLLSQISNSNIKLQSFIISIGNLNKLISISSIGSNNITYMQFGGLIAILNSSQAQIIGITYNSFEKWQTQYSNNSGQLVGIIQYNSSNLLINTICLNVNISLGTNQCESFGMIGLSEGSIIFNNSLIQYLTINGIFNYFGTVGNITSTCLNATFSNLQIQMIMAYSVLGRLGAMNGILNAQNWSIDSITVKDSNISGQHAGLILGYSTNNGTVLNVILLSSQISVSISKETNACAGMLISWTLNSTVNIQNIFSQNNYIQANSQQVPVELTYKYFDILGGIIGEMYNNSFIQFQQISQQNISLFSTKHITSSVGGIAGNVFHVCQIKDSSMYQFSIVSDGNTSTRAGGLIGSVNVLTQIIKIINSSYNQLNITGLSNNHLYSNGIVGIMGVTTLQIINFTISNVIIISQGLVIQAKMIASYSAGSIITLQNVVSQGSNIINSVQTSNCVIISVDSQSGC</sequence>
<dbReference type="AlphaFoldDB" id="A0AA86N9F6"/>
<dbReference type="Gene3D" id="2.160.20.110">
    <property type="match status" value="1"/>
</dbReference>
<comment type="caution">
    <text evidence="1">The sequence shown here is derived from an EMBL/GenBank/DDBJ whole genome shotgun (WGS) entry which is preliminary data.</text>
</comment>
<dbReference type="EMBL" id="CATOUU010000075">
    <property type="protein sequence ID" value="CAI9915532.1"/>
    <property type="molecule type" value="Genomic_DNA"/>
</dbReference>
<keyword evidence="3" id="KW-1185">Reference proteome</keyword>